<accession>A0A9J6FB36</accession>
<dbReference type="OrthoDB" id="10024629at2759"/>
<name>A0A9J6FB36_HAELO</name>
<comment type="caution">
    <text evidence="1">The sequence shown here is derived from an EMBL/GenBank/DDBJ whole genome shotgun (WGS) entry which is preliminary data.</text>
</comment>
<proteinExistence type="predicted"/>
<evidence type="ECO:0000313" key="2">
    <source>
        <dbReference type="Proteomes" id="UP000821853"/>
    </source>
</evidence>
<reference evidence="1 2" key="1">
    <citation type="journal article" date="2020" name="Cell">
        <title>Large-Scale Comparative Analyses of Tick Genomes Elucidate Their Genetic Diversity and Vector Capacities.</title>
        <authorList>
            <consortium name="Tick Genome and Microbiome Consortium (TIGMIC)"/>
            <person name="Jia N."/>
            <person name="Wang J."/>
            <person name="Shi W."/>
            <person name="Du L."/>
            <person name="Sun Y."/>
            <person name="Zhan W."/>
            <person name="Jiang J.F."/>
            <person name="Wang Q."/>
            <person name="Zhang B."/>
            <person name="Ji P."/>
            <person name="Bell-Sakyi L."/>
            <person name="Cui X.M."/>
            <person name="Yuan T.T."/>
            <person name="Jiang B.G."/>
            <person name="Yang W.F."/>
            <person name="Lam T.T."/>
            <person name="Chang Q.C."/>
            <person name="Ding S.J."/>
            <person name="Wang X.J."/>
            <person name="Zhu J.G."/>
            <person name="Ruan X.D."/>
            <person name="Zhao L."/>
            <person name="Wei J.T."/>
            <person name="Ye R.Z."/>
            <person name="Que T.C."/>
            <person name="Du C.H."/>
            <person name="Zhou Y.H."/>
            <person name="Cheng J.X."/>
            <person name="Dai P.F."/>
            <person name="Guo W.B."/>
            <person name="Han X.H."/>
            <person name="Huang E.J."/>
            <person name="Li L.F."/>
            <person name="Wei W."/>
            <person name="Gao Y.C."/>
            <person name="Liu J.Z."/>
            <person name="Shao H.Z."/>
            <person name="Wang X."/>
            <person name="Wang C.C."/>
            <person name="Yang T.C."/>
            <person name="Huo Q.B."/>
            <person name="Li W."/>
            <person name="Chen H.Y."/>
            <person name="Chen S.E."/>
            <person name="Zhou L.G."/>
            <person name="Ni X.B."/>
            <person name="Tian J.H."/>
            <person name="Sheng Y."/>
            <person name="Liu T."/>
            <person name="Pan Y.S."/>
            <person name="Xia L.Y."/>
            <person name="Li J."/>
            <person name="Zhao F."/>
            <person name="Cao W.C."/>
        </authorList>
    </citation>
    <scope>NUCLEOTIDE SEQUENCE [LARGE SCALE GENOMIC DNA]</scope>
    <source>
        <strain evidence="1">HaeL-2018</strain>
    </source>
</reference>
<dbReference type="VEuPathDB" id="VectorBase:HLOH_044012"/>
<keyword evidence="2" id="KW-1185">Reference proteome</keyword>
<dbReference type="AlphaFoldDB" id="A0A9J6FB36"/>
<dbReference type="EMBL" id="JABSTR010000001">
    <property type="protein sequence ID" value="KAH9359728.1"/>
    <property type="molecule type" value="Genomic_DNA"/>
</dbReference>
<organism evidence="1 2">
    <name type="scientific">Haemaphysalis longicornis</name>
    <name type="common">Bush tick</name>
    <dbReference type="NCBI Taxonomy" id="44386"/>
    <lineage>
        <taxon>Eukaryota</taxon>
        <taxon>Metazoa</taxon>
        <taxon>Ecdysozoa</taxon>
        <taxon>Arthropoda</taxon>
        <taxon>Chelicerata</taxon>
        <taxon>Arachnida</taxon>
        <taxon>Acari</taxon>
        <taxon>Parasitiformes</taxon>
        <taxon>Ixodida</taxon>
        <taxon>Ixodoidea</taxon>
        <taxon>Ixodidae</taxon>
        <taxon>Haemaphysalinae</taxon>
        <taxon>Haemaphysalis</taxon>
    </lineage>
</organism>
<dbReference type="Proteomes" id="UP000821853">
    <property type="component" value="Chromosome 1"/>
</dbReference>
<protein>
    <submittedName>
        <fullName evidence="1">Uncharacterized protein</fullName>
    </submittedName>
</protein>
<sequence>MNNELVLRSRTISREMTTTPNEMRPYGPLPVFIGRVDEDSEDWIRLYERYAAAVSWSDTQKANNPVITLEEEARRWYSSVLRETSAT</sequence>
<evidence type="ECO:0000313" key="1">
    <source>
        <dbReference type="EMBL" id="KAH9359728.1"/>
    </source>
</evidence>
<gene>
    <name evidence="1" type="ORF">HPB48_002578</name>
</gene>